<dbReference type="CDD" id="cd00037">
    <property type="entry name" value="CLECT"/>
    <property type="match status" value="1"/>
</dbReference>
<dbReference type="GO" id="GO:0046872">
    <property type="term" value="F:metal ion binding"/>
    <property type="evidence" value="ECO:0007669"/>
    <property type="project" value="UniProtKB-KW"/>
</dbReference>
<dbReference type="GO" id="GO:0051213">
    <property type="term" value="F:dioxygenase activity"/>
    <property type="evidence" value="ECO:0007669"/>
    <property type="project" value="UniProtKB-KW"/>
</dbReference>
<evidence type="ECO:0000256" key="1">
    <source>
        <dbReference type="ARBA" id="ARBA00005896"/>
    </source>
</evidence>
<proteinExistence type="inferred from homology"/>
<dbReference type="SUPFAM" id="SSF56436">
    <property type="entry name" value="C-type lectin-like"/>
    <property type="match status" value="1"/>
</dbReference>
<dbReference type="Proteomes" id="UP001186944">
    <property type="component" value="Unassembled WGS sequence"/>
</dbReference>
<dbReference type="Pfam" id="PF02668">
    <property type="entry name" value="TauD"/>
    <property type="match status" value="1"/>
</dbReference>
<name>A0AA89BVY6_PINIB</name>
<dbReference type="InterPro" id="IPR003819">
    <property type="entry name" value="TauD/TfdA-like"/>
</dbReference>
<dbReference type="AlphaFoldDB" id="A0AA89BVY6"/>
<dbReference type="InterPro" id="IPR016187">
    <property type="entry name" value="CTDL_fold"/>
</dbReference>
<protein>
    <recommendedName>
        <fullName evidence="6">C-type lectin domain-containing protein</fullName>
    </recommendedName>
</protein>
<evidence type="ECO:0000259" key="6">
    <source>
        <dbReference type="PROSITE" id="PS50041"/>
    </source>
</evidence>
<evidence type="ECO:0000313" key="7">
    <source>
        <dbReference type="EMBL" id="KAK3092843.1"/>
    </source>
</evidence>
<dbReference type="InterPro" id="IPR042098">
    <property type="entry name" value="TauD-like_sf"/>
</dbReference>
<evidence type="ECO:0000256" key="3">
    <source>
        <dbReference type="ARBA" id="ARBA00022964"/>
    </source>
</evidence>
<evidence type="ECO:0000256" key="2">
    <source>
        <dbReference type="ARBA" id="ARBA00022723"/>
    </source>
</evidence>
<dbReference type="InterPro" id="IPR051178">
    <property type="entry name" value="TfdA_dioxygenase"/>
</dbReference>
<dbReference type="Gene3D" id="3.10.100.10">
    <property type="entry name" value="Mannose-Binding Protein A, subunit A"/>
    <property type="match status" value="1"/>
</dbReference>
<evidence type="ECO:0000313" key="8">
    <source>
        <dbReference type="Proteomes" id="UP001186944"/>
    </source>
</evidence>
<dbReference type="Gene3D" id="3.60.130.10">
    <property type="entry name" value="Clavaminate synthase-like"/>
    <property type="match status" value="1"/>
</dbReference>
<dbReference type="PANTHER" id="PTHR43779">
    <property type="entry name" value="DIOXYGENASE RV0097-RELATED"/>
    <property type="match status" value="1"/>
</dbReference>
<comment type="similarity">
    <text evidence="1">Belongs to the TfdA dioxygenase family.</text>
</comment>
<keyword evidence="2" id="KW-0479">Metal-binding</keyword>
<gene>
    <name evidence="7" type="ORF">FSP39_007816</name>
</gene>
<reference evidence="7" key="1">
    <citation type="submission" date="2019-08" db="EMBL/GenBank/DDBJ databases">
        <title>The improved chromosome-level genome for the pearl oyster Pinctada fucata martensii using PacBio sequencing and Hi-C.</title>
        <authorList>
            <person name="Zheng Z."/>
        </authorList>
    </citation>
    <scope>NUCLEOTIDE SEQUENCE</scope>
    <source>
        <strain evidence="7">ZZ-2019</strain>
        <tissue evidence="7">Adductor muscle</tissue>
    </source>
</reference>
<dbReference type="InterPro" id="IPR016186">
    <property type="entry name" value="C-type_lectin-like/link_sf"/>
</dbReference>
<keyword evidence="3" id="KW-0223">Dioxygenase</keyword>
<comment type="caution">
    <text evidence="7">The sequence shown here is derived from an EMBL/GenBank/DDBJ whole genome shotgun (WGS) entry which is preliminary data.</text>
</comment>
<evidence type="ECO:0000256" key="5">
    <source>
        <dbReference type="ARBA" id="ARBA00023004"/>
    </source>
</evidence>
<evidence type="ECO:0000256" key="4">
    <source>
        <dbReference type="ARBA" id="ARBA00023002"/>
    </source>
</evidence>
<dbReference type="PROSITE" id="PS50041">
    <property type="entry name" value="C_TYPE_LECTIN_2"/>
    <property type="match status" value="1"/>
</dbReference>
<sequence length="431" mass="48571">MSDIDQKCADKIRLEAFMHRFLVFRGQDIPGEEQVRITSLLGSAHEETSTPGREKQNNILDKRLAFLSNDPKEGLLGNGVEGWHSDGNTIDTPHLFTLLYCKKASRLGPTLIVPLKEISDALSEDERNYLEKIHFVSGFNSSIVHPLLYKHPHRNDDTVFLALGSLSGQYLMESEEDGGRKLVQLSKDETQYVMDLLESKLLSANLIFALNYKPGDFLIMNNQAVAHIAGPGTQLPPEVVGVRLIHRSTVQGESKPSKEVKVNYKCAKFSPFDEGYCIFSLKDSVFYPRVGYFDSQPVARQRCKSFNKFADLAAIHSEEWNDLVKSIITEKGHPHWINASNPQGTDIFWGEEKGHFANWDPEQPNDHGGYEDCVVLGPFAKWYDLPCSGPKLHDKANMAPVIVWEDGIRKMLNVYPLCGVPQKHLHIDIDL</sequence>
<feature type="domain" description="C-type lectin" evidence="6">
    <location>
        <begin position="299"/>
        <end position="388"/>
    </location>
</feature>
<organism evidence="7 8">
    <name type="scientific">Pinctada imbricata</name>
    <name type="common">Atlantic pearl-oyster</name>
    <name type="synonym">Pinctada martensii</name>
    <dbReference type="NCBI Taxonomy" id="66713"/>
    <lineage>
        <taxon>Eukaryota</taxon>
        <taxon>Metazoa</taxon>
        <taxon>Spiralia</taxon>
        <taxon>Lophotrochozoa</taxon>
        <taxon>Mollusca</taxon>
        <taxon>Bivalvia</taxon>
        <taxon>Autobranchia</taxon>
        <taxon>Pteriomorphia</taxon>
        <taxon>Pterioida</taxon>
        <taxon>Pterioidea</taxon>
        <taxon>Pteriidae</taxon>
        <taxon>Pinctada</taxon>
    </lineage>
</organism>
<dbReference type="Pfam" id="PF00059">
    <property type="entry name" value="Lectin_C"/>
    <property type="match status" value="1"/>
</dbReference>
<dbReference type="PANTHER" id="PTHR43779:SF3">
    <property type="entry name" value="(3R)-3-[(CARBOXYMETHYL)AMINO]FATTY ACID OXYGENASE_DECARBOXYLASE"/>
    <property type="match status" value="1"/>
</dbReference>
<keyword evidence="5" id="KW-0408">Iron</keyword>
<dbReference type="SMART" id="SM00034">
    <property type="entry name" value="CLECT"/>
    <property type="match status" value="1"/>
</dbReference>
<keyword evidence="8" id="KW-1185">Reference proteome</keyword>
<accession>A0AA89BVY6</accession>
<dbReference type="EMBL" id="VSWD01000009">
    <property type="protein sequence ID" value="KAK3092843.1"/>
    <property type="molecule type" value="Genomic_DNA"/>
</dbReference>
<keyword evidence="4" id="KW-0560">Oxidoreductase</keyword>
<dbReference type="InterPro" id="IPR001304">
    <property type="entry name" value="C-type_lectin-like"/>
</dbReference>
<dbReference type="SUPFAM" id="SSF51197">
    <property type="entry name" value="Clavaminate synthase-like"/>
    <property type="match status" value="1"/>
</dbReference>